<feature type="region of interest" description="Disordered" evidence="1">
    <location>
        <begin position="233"/>
        <end position="267"/>
    </location>
</feature>
<feature type="region of interest" description="Disordered" evidence="1">
    <location>
        <begin position="514"/>
        <end position="664"/>
    </location>
</feature>
<feature type="compositionally biased region" description="Acidic residues" evidence="1">
    <location>
        <begin position="518"/>
        <end position="550"/>
    </location>
</feature>
<gene>
    <name evidence="2" type="ORF">PROFUN_08854</name>
</gene>
<name>A0A2P6NIZ9_9EUKA</name>
<dbReference type="EMBL" id="MDYQ01000073">
    <property type="protein sequence ID" value="PRP83917.1"/>
    <property type="molecule type" value="Genomic_DNA"/>
</dbReference>
<reference evidence="2 3" key="1">
    <citation type="journal article" date="2018" name="Genome Biol. Evol.">
        <title>Multiple Roots of Fruiting Body Formation in Amoebozoa.</title>
        <authorList>
            <person name="Hillmann F."/>
            <person name="Forbes G."/>
            <person name="Novohradska S."/>
            <person name="Ferling I."/>
            <person name="Riege K."/>
            <person name="Groth M."/>
            <person name="Westermann M."/>
            <person name="Marz M."/>
            <person name="Spaller T."/>
            <person name="Winckler T."/>
            <person name="Schaap P."/>
            <person name="Glockner G."/>
        </authorList>
    </citation>
    <scope>NUCLEOTIDE SEQUENCE [LARGE SCALE GENOMIC DNA]</scope>
    <source>
        <strain evidence="2 3">Jena</strain>
    </source>
</reference>
<sequence length="664" mass="75318">MRIKSSPCRSITAVDYSDPAVVFWFFGQTPNRRGLLCVTSSPTHNGSPQHHANKDPNNGGREDRILGKKKKNIKADPMGSPAARELMHPLSNCVEVPPLTELQTIILNGGALPIDGIFQYVIKKWRTIKRRDNTNYVGNCRRAIQVNLKQNSQYPLFRRDKLFDDGYWTLCKTLEDSVNTARAFNQDWRKGLIDSDDDADSIFIPREEPADSKANPSPDKAVGAVDESVLETRLQDASPEDNSRESDYNTDEAPDFEKMDPEEERKHPAISELHETICDCINENGGSCHFDMIVHYANKNWSRTKAINTDVKGAVLSALTDSKRIFKRDPKRTGWWMINAERLNNARRENDVGTPLKSRGKGEENSANRAGDARTEEKTNNNNRKKEPEVQEEEDEEGKANSLAGAKRGDPPMTELQILIIEAVDARGGSATFEQIYEYIAPMFDNLRRRDGTKYTSECRRAIQASLSNNPTTRPFFRKEVKKGGILWELAKRSREFLASYRKKKAAGEVTHISEVREEIEDEEDKVEEEEDRIQDEEDIEEDPLQDDEFDSRPQETETTQTQRVSPTHAEVKEEVVVKSEVVPSAVEEEEEEIKDEVESEDETEKSVEADAESIDEGGSPDRHAFGGRVKRAKQVSAAVGSPQTNKRKDVDRAAQELRRKRRR</sequence>
<dbReference type="OrthoDB" id="10686149at2759"/>
<feature type="compositionally biased region" description="Polar residues" evidence="1">
    <location>
        <begin position="38"/>
        <end position="50"/>
    </location>
</feature>
<feature type="compositionally biased region" description="Basic and acidic residues" evidence="1">
    <location>
        <begin position="255"/>
        <end position="267"/>
    </location>
</feature>
<dbReference type="Proteomes" id="UP000241769">
    <property type="component" value="Unassembled WGS sequence"/>
</dbReference>
<evidence type="ECO:0000313" key="3">
    <source>
        <dbReference type="Proteomes" id="UP000241769"/>
    </source>
</evidence>
<comment type="caution">
    <text evidence="2">The sequence shown here is derived from an EMBL/GenBank/DDBJ whole genome shotgun (WGS) entry which is preliminary data.</text>
</comment>
<feature type="region of interest" description="Disordered" evidence="1">
    <location>
        <begin position="37"/>
        <end position="78"/>
    </location>
</feature>
<dbReference type="InParanoid" id="A0A2P6NIZ9"/>
<accession>A0A2P6NIZ9</accession>
<evidence type="ECO:0000313" key="2">
    <source>
        <dbReference type="EMBL" id="PRP83917.1"/>
    </source>
</evidence>
<dbReference type="AlphaFoldDB" id="A0A2P6NIZ9"/>
<feature type="compositionally biased region" description="Basic and acidic residues" evidence="1">
    <location>
        <begin position="647"/>
        <end position="658"/>
    </location>
</feature>
<feature type="compositionally biased region" description="Acidic residues" evidence="1">
    <location>
        <begin position="587"/>
        <end position="616"/>
    </location>
</feature>
<keyword evidence="3" id="KW-1185">Reference proteome</keyword>
<protein>
    <submittedName>
        <fullName evidence="2">Uncharacterized protein</fullName>
    </submittedName>
</protein>
<proteinExistence type="predicted"/>
<feature type="region of interest" description="Disordered" evidence="1">
    <location>
        <begin position="347"/>
        <end position="410"/>
    </location>
</feature>
<organism evidence="2 3">
    <name type="scientific">Planoprotostelium fungivorum</name>
    <dbReference type="NCBI Taxonomy" id="1890364"/>
    <lineage>
        <taxon>Eukaryota</taxon>
        <taxon>Amoebozoa</taxon>
        <taxon>Evosea</taxon>
        <taxon>Variosea</taxon>
        <taxon>Cavosteliida</taxon>
        <taxon>Cavosteliaceae</taxon>
        <taxon>Planoprotostelium</taxon>
    </lineage>
</organism>
<feature type="compositionally biased region" description="Basic and acidic residues" evidence="1">
    <location>
        <begin position="360"/>
        <end position="389"/>
    </location>
</feature>
<evidence type="ECO:0000256" key="1">
    <source>
        <dbReference type="SAM" id="MobiDB-lite"/>
    </source>
</evidence>